<organism evidence="7 8">
    <name type="scientific">Nocardia xishanensis</name>
    <dbReference type="NCBI Taxonomy" id="238964"/>
    <lineage>
        <taxon>Bacteria</taxon>
        <taxon>Bacillati</taxon>
        <taxon>Actinomycetota</taxon>
        <taxon>Actinomycetes</taxon>
        <taxon>Mycobacteriales</taxon>
        <taxon>Nocardiaceae</taxon>
        <taxon>Nocardia</taxon>
    </lineage>
</organism>
<keyword evidence="2 5" id="KW-0812">Transmembrane</keyword>
<gene>
    <name evidence="7" type="ORF">ACH49W_19910</name>
</gene>
<evidence type="ECO:0000256" key="4">
    <source>
        <dbReference type="ARBA" id="ARBA00023136"/>
    </source>
</evidence>
<sequence length="155" mass="17230">MDETVEGRRADGAVARFERRSDGTLRYARPEEPKKDEPLWVGSGWHEGEKAGLRAAVAFLIDLALHAAIGAGIWYAANRFGHADQSVWFGVLAGLGSSFVHRTVVQRLTRTTLGKALFGLRLRKADRSYPTLWELVKQWFQGLFAIVAIPLQLLG</sequence>
<dbReference type="RefSeq" id="WP_357400183.1">
    <property type="nucleotide sequence ID" value="NZ_JBEYCD010000001.1"/>
</dbReference>
<feature type="transmembrane region" description="Helical" evidence="5">
    <location>
        <begin position="87"/>
        <end position="105"/>
    </location>
</feature>
<evidence type="ECO:0000256" key="3">
    <source>
        <dbReference type="ARBA" id="ARBA00022989"/>
    </source>
</evidence>
<dbReference type="InterPro" id="IPR010432">
    <property type="entry name" value="RDD"/>
</dbReference>
<name>A0ABW7X3F7_9NOCA</name>
<evidence type="ECO:0000313" key="7">
    <source>
        <dbReference type="EMBL" id="MFI2475643.1"/>
    </source>
</evidence>
<keyword evidence="8" id="KW-1185">Reference proteome</keyword>
<feature type="domain" description="RDD" evidence="6">
    <location>
        <begin position="56"/>
        <end position="145"/>
    </location>
</feature>
<feature type="transmembrane region" description="Helical" evidence="5">
    <location>
        <begin position="55"/>
        <end position="75"/>
    </location>
</feature>
<evidence type="ECO:0000256" key="2">
    <source>
        <dbReference type="ARBA" id="ARBA00022692"/>
    </source>
</evidence>
<protein>
    <submittedName>
        <fullName evidence="7">RDD family protein</fullName>
    </submittedName>
</protein>
<accession>A0ABW7X3F7</accession>
<dbReference type="Pfam" id="PF06271">
    <property type="entry name" value="RDD"/>
    <property type="match status" value="1"/>
</dbReference>
<dbReference type="EMBL" id="JBIRYO010000012">
    <property type="protein sequence ID" value="MFI2475643.1"/>
    <property type="molecule type" value="Genomic_DNA"/>
</dbReference>
<evidence type="ECO:0000256" key="1">
    <source>
        <dbReference type="ARBA" id="ARBA00004141"/>
    </source>
</evidence>
<keyword evidence="4 5" id="KW-0472">Membrane</keyword>
<evidence type="ECO:0000259" key="6">
    <source>
        <dbReference type="Pfam" id="PF06271"/>
    </source>
</evidence>
<keyword evidence="3 5" id="KW-1133">Transmembrane helix</keyword>
<comment type="subcellular location">
    <subcellularLocation>
        <location evidence="1">Membrane</location>
        <topology evidence="1">Multi-pass membrane protein</topology>
    </subcellularLocation>
</comment>
<proteinExistence type="predicted"/>
<dbReference type="Proteomes" id="UP001611415">
    <property type="component" value="Unassembled WGS sequence"/>
</dbReference>
<evidence type="ECO:0000256" key="5">
    <source>
        <dbReference type="SAM" id="Phobius"/>
    </source>
</evidence>
<evidence type="ECO:0000313" key="8">
    <source>
        <dbReference type="Proteomes" id="UP001611415"/>
    </source>
</evidence>
<reference evidence="7 8" key="1">
    <citation type="submission" date="2024-10" db="EMBL/GenBank/DDBJ databases">
        <title>The Natural Products Discovery Center: Release of the First 8490 Sequenced Strains for Exploring Actinobacteria Biosynthetic Diversity.</title>
        <authorList>
            <person name="Kalkreuter E."/>
            <person name="Kautsar S.A."/>
            <person name="Yang D."/>
            <person name="Bader C.D."/>
            <person name="Teijaro C.N."/>
            <person name="Fluegel L."/>
            <person name="Davis C.M."/>
            <person name="Simpson J.R."/>
            <person name="Lauterbach L."/>
            <person name="Steele A.D."/>
            <person name="Gui C."/>
            <person name="Meng S."/>
            <person name="Li G."/>
            <person name="Viehrig K."/>
            <person name="Ye F."/>
            <person name="Su P."/>
            <person name="Kiefer A.F."/>
            <person name="Nichols A."/>
            <person name="Cepeda A.J."/>
            <person name="Yan W."/>
            <person name="Fan B."/>
            <person name="Jiang Y."/>
            <person name="Adhikari A."/>
            <person name="Zheng C.-J."/>
            <person name="Schuster L."/>
            <person name="Cowan T.M."/>
            <person name="Smanski M.J."/>
            <person name="Chevrette M.G."/>
            <person name="De Carvalho L.P.S."/>
            <person name="Shen B."/>
        </authorList>
    </citation>
    <scope>NUCLEOTIDE SEQUENCE [LARGE SCALE GENOMIC DNA]</scope>
    <source>
        <strain evidence="7 8">NPDC019275</strain>
    </source>
</reference>
<comment type="caution">
    <text evidence="7">The sequence shown here is derived from an EMBL/GenBank/DDBJ whole genome shotgun (WGS) entry which is preliminary data.</text>
</comment>